<comment type="subcellular location">
    <subcellularLocation>
        <location evidence="7">Cell membrane</location>
    </subcellularLocation>
    <subcellularLocation>
        <location evidence="7">Bacterial flagellum basal body</location>
    </subcellularLocation>
</comment>
<name>A0ABX9Q1K9_9GAMM</name>
<evidence type="ECO:0000256" key="6">
    <source>
        <dbReference type="ARBA" id="ARBA00037937"/>
    </source>
</evidence>
<keyword evidence="4 7" id="KW-0472">Membrane</keyword>
<evidence type="ECO:0000256" key="4">
    <source>
        <dbReference type="ARBA" id="ARBA00023136"/>
    </source>
</evidence>
<comment type="caution">
    <text evidence="8">The sequence shown here is derived from an EMBL/GenBank/DDBJ whole genome shotgun (WGS) entry which is preliminary data.</text>
</comment>
<organism evidence="8 9">
    <name type="scientific">Rahnella variigena</name>
    <dbReference type="NCBI Taxonomy" id="574964"/>
    <lineage>
        <taxon>Bacteria</taxon>
        <taxon>Pseudomonadati</taxon>
        <taxon>Pseudomonadota</taxon>
        <taxon>Gammaproteobacteria</taxon>
        <taxon>Enterobacterales</taxon>
        <taxon>Yersiniaceae</taxon>
        <taxon>Rahnella</taxon>
    </lineage>
</organism>
<dbReference type="Pfam" id="PF04347">
    <property type="entry name" value="FliO"/>
    <property type="match status" value="1"/>
</dbReference>
<keyword evidence="8" id="KW-0966">Cell projection</keyword>
<sequence>MMMQTTPQPHTQTLPSTVDTAMPGSILVNVGGALVLILMIIAVFAWLARRTGFARNHPKSNQILSVVASHSLGQRERVVVIDMNDKRVLLGVTPGQISCLATFDKTPDEGATQVVSASVDFQSTLMNLLKKRKTEPAE</sequence>
<keyword evidence="8" id="KW-0969">Cilium</keyword>
<protein>
    <recommendedName>
        <fullName evidence="7">Flagellar protein</fullName>
    </recommendedName>
</protein>
<keyword evidence="1 7" id="KW-1003">Cell membrane</keyword>
<keyword evidence="8" id="KW-0282">Flagellum</keyword>
<evidence type="ECO:0000256" key="2">
    <source>
        <dbReference type="ARBA" id="ARBA00022692"/>
    </source>
</evidence>
<dbReference type="InterPro" id="IPR052205">
    <property type="entry name" value="FliO/MopB"/>
</dbReference>
<proteinExistence type="inferred from homology"/>
<dbReference type="PANTHER" id="PTHR38766:SF1">
    <property type="entry name" value="FLAGELLAR PROTEIN FLIO"/>
    <property type="match status" value="1"/>
</dbReference>
<reference evidence="8 9" key="1">
    <citation type="submission" date="2017-08" db="EMBL/GenBank/DDBJ databases">
        <title>Comparative genomics of bacteria isolated from necrotic lesions of AOD affected trees.</title>
        <authorList>
            <person name="Doonan J."/>
            <person name="Denman S."/>
            <person name="Mcdonald J.E."/>
        </authorList>
    </citation>
    <scope>NUCLEOTIDE SEQUENCE [LARGE SCALE GENOMIC DNA]</scope>
    <source>
        <strain evidence="8 9">CIP 105588</strain>
    </source>
</reference>
<evidence type="ECO:0000313" key="8">
    <source>
        <dbReference type="EMBL" id="RKF70773.1"/>
    </source>
</evidence>
<feature type="transmembrane region" description="Helical" evidence="7">
    <location>
        <begin position="26"/>
        <end position="48"/>
    </location>
</feature>
<evidence type="ECO:0000313" key="9">
    <source>
        <dbReference type="Proteomes" id="UP000284853"/>
    </source>
</evidence>
<dbReference type="PANTHER" id="PTHR38766">
    <property type="entry name" value="FLAGELLAR PROTEIN FLIO"/>
    <property type="match status" value="1"/>
</dbReference>
<dbReference type="InterPro" id="IPR022781">
    <property type="entry name" value="Flagellar_biosynth_FliO"/>
</dbReference>
<evidence type="ECO:0000256" key="5">
    <source>
        <dbReference type="ARBA" id="ARBA00023143"/>
    </source>
</evidence>
<dbReference type="NCBIfam" id="TIGR03500">
    <property type="entry name" value="FliO_TIGR"/>
    <property type="match status" value="1"/>
</dbReference>
<accession>A0ABX9Q1K9</accession>
<keyword evidence="3 7" id="KW-1133">Transmembrane helix</keyword>
<evidence type="ECO:0000256" key="1">
    <source>
        <dbReference type="ARBA" id="ARBA00022475"/>
    </source>
</evidence>
<keyword evidence="9" id="KW-1185">Reference proteome</keyword>
<keyword evidence="5 7" id="KW-0975">Bacterial flagellum</keyword>
<evidence type="ECO:0000256" key="3">
    <source>
        <dbReference type="ARBA" id="ARBA00022989"/>
    </source>
</evidence>
<keyword evidence="2 7" id="KW-0812">Transmembrane</keyword>
<gene>
    <name evidence="8" type="primary">fliO</name>
    <name evidence="8" type="ORF">CKQ54_21490</name>
</gene>
<dbReference type="EMBL" id="NSDJ01000001">
    <property type="protein sequence ID" value="RKF70773.1"/>
    <property type="molecule type" value="Genomic_DNA"/>
</dbReference>
<comment type="similarity">
    <text evidence="6 7">Belongs to the FliO/MopB family.</text>
</comment>
<dbReference type="Proteomes" id="UP000284853">
    <property type="component" value="Unassembled WGS sequence"/>
</dbReference>
<evidence type="ECO:0000256" key="7">
    <source>
        <dbReference type="RuleBase" id="RU362064"/>
    </source>
</evidence>